<accession>A0A2T5GHU8</accession>
<evidence type="ECO:0000256" key="1">
    <source>
        <dbReference type="SAM" id="MobiDB-lite"/>
    </source>
</evidence>
<evidence type="ECO:0000313" key="3">
    <source>
        <dbReference type="Proteomes" id="UP000244189"/>
    </source>
</evidence>
<sequence>MTRKTDGRVREAKGSVQEAIGKLIGDVLVEQRGASESKAGARDSAAAANTNSDPARAPEPGPAADDVGRKDGAD</sequence>
<dbReference type="Proteomes" id="UP000244189">
    <property type="component" value="Unassembled WGS sequence"/>
</dbReference>
<organism evidence="2 3">
    <name type="scientific">Sphingomonas aurantiaca</name>
    <dbReference type="NCBI Taxonomy" id="185949"/>
    <lineage>
        <taxon>Bacteria</taxon>
        <taxon>Pseudomonadati</taxon>
        <taxon>Pseudomonadota</taxon>
        <taxon>Alphaproteobacteria</taxon>
        <taxon>Sphingomonadales</taxon>
        <taxon>Sphingomonadaceae</taxon>
        <taxon>Sphingomonas</taxon>
    </lineage>
</organism>
<keyword evidence="3" id="KW-1185">Reference proteome</keyword>
<name>A0A2T5GHU8_9SPHN</name>
<protein>
    <recommendedName>
        <fullName evidence="4">CsbD family protein</fullName>
    </recommendedName>
</protein>
<evidence type="ECO:0000313" key="2">
    <source>
        <dbReference type="EMBL" id="PTQ58906.1"/>
    </source>
</evidence>
<dbReference type="RefSeq" id="WP_208631426.1">
    <property type="nucleotide sequence ID" value="NZ_JAPZPS010000001.1"/>
</dbReference>
<dbReference type="InterPro" id="IPR036629">
    <property type="entry name" value="YjbJ_sf"/>
</dbReference>
<reference evidence="2 3" key="1">
    <citation type="submission" date="2018-04" db="EMBL/GenBank/DDBJ databases">
        <title>Genomic Encyclopedia of Type Strains, Phase III (KMG-III): the genomes of soil and plant-associated and newly described type strains.</title>
        <authorList>
            <person name="Whitman W."/>
        </authorList>
    </citation>
    <scope>NUCLEOTIDE SEQUENCE [LARGE SCALE GENOMIC DNA]</scope>
    <source>
        <strain evidence="2 3">MA101b</strain>
    </source>
</reference>
<dbReference type="AlphaFoldDB" id="A0A2T5GHU8"/>
<dbReference type="SUPFAM" id="SSF69047">
    <property type="entry name" value="Hypothetical protein YjbJ"/>
    <property type="match status" value="1"/>
</dbReference>
<feature type="compositionally biased region" description="Low complexity" evidence="1">
    <location>
        <begin position="42"/>
        <end position="55"/>
    </location>
</feature>
<evidence type="ECO:0008006" key="4">
    <source>
        <dbReference type="Google" id="ProtNLM"/>
    </source>
</evidence>
<feature type="region of interest" description="Disordered" evidence="1">
    <location>
        <begin position="33"/>
        <end position="74"/>
    </location>
</feature>
<dbReference type="EMBL" id="QAOG01000006">
    <property type="protein sequence ID" value="PTQ58906.1"/>
    <property type="molecule type" value="Genomic_DNA"/>
</dbReference>
<comment type="caution">
    <text evidence="2">The sequence shown here is derived from an EMBL/GenBank/DDBJ whole genome shotgun (WGS) entry which is preliminary data.</text>
</comment>
<gene>
    <name evidence="2" type="ORF">C8J26_3230</name>
</gene>
<proteinExistence type="predicted"/>